<dbReference type="GO" id="GO:0015031">
    <property type="term" value="P:protein transport"/>
    <property type="evidence" value="ECO:0007669"/>
    <property type="project" value="InterPro"/>
</dbReference>
<evidence type="ECO:0000313" key="3">
    <source>
        <dbReference type="EMBL" id="VAH62721.1"/>
    </source>
</evidence>
<evidence type="ECO:0000313" key="4">
    <source>
        <dbReference type="Proteomes" id="UP000324705"/>
    </source>
</evidence>
<organism evidence="3 4">
    <name type="scientific">Triticum turgidum subsp. durum</name>
    <name type="common">Durum wheat</name>
    <name type="synonym">Triticum durum</name>
    <dbReference type="NCBI Taxonomy" id="4567"/>
    <lineage>
        <taxon>Eukaryota</taxon>
        <taxon>Viridiplantae</taxon>
        <taxon>Streptophyta</taxon>
        <taxon>Embryophyta</taxon>
        <taxon>Tracheophyta</taxon>
        <taxon>Spermatophyta</taxon>
        <taxon>Magnoliopsida</taxon>
        <taxon>Liliopsida</taxon>
        <taxon>Poales</taxon>
        <taxon>Poaceae</taxon>
        <taxon>BOP clade</taxon>
        <taxon>Pooideae</taxon>
        <taxon>Triticodae</taxon>
        <taxon>Triticeae</taxon>
        <taxon>Triticinae</taxon>
        <taxon>Triticum</taxon>
    </lineage>
</organism>
<feature type="compositionally biased region" description="Basic and acidic residues" evidence="2">
    <location>
        <begin position="182"/>
        <end position="196"/>
    </location>
</feature>
<feature type="compositionally biased region" description="Polar residues" evidence="2">
    <location>
        <begin position="855"/>
        <end position="869"/>
    </location>
</feature>
<evidence type="ECO:0000256" key="1">
    <source>
        <dbReference type="ARBA" id="ARBA00005536"/>
    </source>
</evidence>
<gene>
    <name evidence="3" type="ORF">TRITD_3Av1G169500</name>
</gene>
<feature type="compositionally biased region" description="Polar residues" evidence="2">
    <location>
        <begin position="253"/>
        <end position="264"/>
    </location>
</feature>
<feature type="region of interest" description="Disordered" evidence="2">
    <location>
        <begin position="182"/>
        <end position="341"/>
    </location>
</feature>
<accession>A0A9R0RLS8</accession>
<feature type="compositionally biased region" description="Polar residues" evidence="2">
    <location>
        <begin position="909"/>
        <end position="928"/>
    </location>
</feature>
<feature type="compositionally biased region" description="Polar residues" evidence="2">
    <location>
        <begin position="770"/>
        <end position="782"/>
    </location>
</feature>
<feature type="region of interest" description="Disordered" evidence="2">
    <location>
        <begin position="594"/>
        <end position="1097"/>
    </location>
</feature>
<feature type="compositionally biased region" description="Low complexity" evidence="2">
    <location>
        <begin position="292"/>
        <end position="313"/>
    </location>
</feature>
<feature type="region of interest" description="Disordered" evidence="2">
    <location>
        <begin position="384"/>
        <end position="564"/>
    </location>
</feature>
<feature type="compositionally biased region" description="Polar residues" evidence="2">
    <location>
        <begin position="624"/>
        <end position="639"/>
    </location>
</feature>
<feature type="compositionally biased region" description="Basic and acidic residues" evidence="2">
    <location>
        <begin position="494"/>
        <end position="530"/>
    </location>
</feature>
<feature type="compositionally biased region" description="Polar residues" evidence="2">
    <location>
        <begin position="390"/>
        <end position="399"/>
    </location>
</feature>
<feature type="compositionally biased region" description="Polar residues" evidence="2">
    <location>
        <begin position="1060"/>
        <end position="1083"/>
    </location>
</feature>
<reference evidence="3 4" key="1">
    <citation type="submission" date="2017-09" db="EMBL/GenBank/DDBJ databases">
        <authorList>
            <consortium name="International Durum Wheat Genome Sequencing Consortium (IDWGSC)"/>
            <person name="Milanesi L."/>
        </authorList>
    </citation>
    <scope>NUCLEOTIDE SEQUENCE [LARGE SCALE GENOMIC DNA]</scope>
    <source>
        <strain evidence="4">cv. Svevo</strain>
    </source>
</reference>
<dbReference type="AlphaFoldDB" id="A0A9R0RLS8"/>
<feature type="compositionally biased region" description="Basic and acidic residues" evidence="2">
    <location>
        <begin position="980"/>
        <end position="994"/>
    </location>
</feature>
<dbReference type="EMBL" id="LT934115">
    <property type="protein sequence ID" value="VAH62721.1"/>
    <property type="molecule type" value="Genomic_DNA"/>
</dbReference>
<name>A0A9R0RLS8_TRITD</name>
<dbReference type="Gene3D" id="1.20.1260.60">
    <property type="entry name" value="Vacuolar protein sorting-associated protein Ist1"/>
    <property type="match status" value="1"/>
</dbReference>
<feature type="compositionally biased region" description="Basic and acidic residues" evidence="2">
    <location>
        <begin position="930"/>
        <end position="945"/>
    </location>
</feature>
<dbReference type="Gramene" id="TRITD3Av1G169500.9">
    <property type="protein sequence ID" value="TRITD3Av1G169500.9"/>
    <property type="gene ID" value="TRITD3Av1G169500"/>
</dbReference>
<comment type="similarity">
    <text evidence="1">Belongs to the IST1 family.</text>
</comment>
<dbReference type="InterPro" id="IPR042277">
    <property type="entry name" value="IST1-like"/>
</dbReference>
<feature type="compositionally biased region" description="Basic and acidic residues" evidence="2">
    <location>
        <begin position="320"/>
        <end position="333"/>
    </location>
</feature>
<dbReference type="Pfam" id="PF03398">
    <property type="entry name" value="Ist1"/>
    <property type="match status" value="1"/>
</dbReference>
<feature type="compositionally biased region" description="Basic and acidic residues" evidence="2">
    <location>
        <begin position="429"/>
        <end position="438"/>
    </location>
</feature>
<proteinExistence type="inferred from homology"/>
<sequence length="1112" mass="122541">MHRSKGKLSGVLSKGFKPDKCKIALKMAMARIKLLRNKKEVQVRQMRREVAQLLDGNQEVEHVIREEKFMQAYDLIEVYCELIVARMSIIDSQKTCPIDLKEAIASVIFASMRCSDVTELADVRKNFTSKYGKEFATSALEVRPDSGVNRLVIEKLSAGAPDVQTKTKTLSSIAAEHNIKWEPKAFEEQKQNEDRMYGSTYSGGNIPTSGSSASSVPTPQPAAAPYSSVQPATSRVPAGPSYESSEAPANRNPHGTANSNASTQENRRGSDASVPPSFQHGAATYSSANIPGSNNYSNTGSSSVSGPHSQFGSTVPDPVSRTEEINRPRERKSSASGSNWNVEFKDAASAAQAAADSAEMASIAARAAAQLASRGNFYADQDTGAYESTAYMNDTTPRKQQAGRLMKDGKSFNEQISGINDPRMISSNAREDEERAETNRVSSQNMSTPYSSQLHSYAPESRTDHDMPTEPHHAHSSEPPYFNDSSEPPYFDDSSEKESNIRRPEDHPFDLHEERLPDAGFDWHHTKDIGSRQASFDQESRNNHYSNFSASHGGSSMSWDNQNDKAGADSSAVLFDEFDYDVQEENLLDHFASKHTEELPTVQGHKGFSSADWSKQPRSESPVDRTTSTLFSRTETQPSYDLGANKEDIPLNDTRPPTFDSDGVSSDEETSTDMHILRTHSRGSDYSENKMFNKNSGEFVPDVNDSIEDHESRPSKQYQNPPGSDVFHKEQNSGGSPRYDYLGARGNLGRVQSRDYDLSEEETEPHKLEGTSSGMTGANENRPSPFRIPTSATSDDSDDGDVGLNYGRLTPGLRNKLRQGPQYKISGDNLLRKQSLEGAPASIEESVHFKENDTSSEQTGSRTTKNSFGANYHSEHLDGRHTVGKPVESRSSMTRDDLYSGDTGKLSERSGSPISSPTKTSVRENSIQEPHLERPGSGVRRESRSRTARTFFDSDESEEELERRRSGQTKLSKAQIQSRRTREVAPDTKRDGRARVGAQYAVEAESTPKSPAKAFSNSSTEQRKVAPAYSRVSVQQSLPNPVRIEPPAARGRWQEDEPDGSSSPENEGNTETSAETLKVSTPTAGPAHVHPKLPTDYDSFAAHFKSLRTNRR</sequence>
<dbReference type="PANTHER" id="PTHR12161:SF13">
    <property type="entry name" value="REGULATOR OF VPS4 ACTIVITY IN THE MVB PATHWAY PROTEIN"/>
    <property type="match status" value="1"/>
</dbReference>
<dbReference type="Proteomes" id="UP000324705">
    <property type="component" value="Chromosome 3A"/>
</dbReference>
<feature type="compositionally biased region" description="Polar residues" evidence="2">
    <location>
        <begin position="532"/>
        <end position="561"/>
    </location>
</feature>
<dbReference type="PANTHER" id="PTHR12161">
    <property type="entry name" value="IST1 FAMILY MEMBER"/>
    <property type="match status" value="1"/>
</dbReference>
<feature type="compositionally biased region" description="Polar residues" evidence="2">
    <location>
        <begin position="439"/>
        <end position="455"/>
    </location>
</feature>
<evidence type="ECO:0008006" key="5">
    <source>
        <dbReference type="Google" id="ProtNLM"/>
    </source>
</evidence>
<feature type="compositionally biased region" description="Basic and acidic residues" evidence="2">
    <location>
        <begin position="461"/>
        <end position="476"/>
    </location>
</feature>
<feature type="compositionally biased region" description="Polar residues" evidence="2">
    <location>
        <begin position="968"/>
        <end position="978"/>
    </location>
</feature>
<feature type="compositionally biased region" description="Polar residues" evidence="2">
    <location>
        <begin position="199"/>
        <end position="217"/>
    </location>
</feature>
<keyword evidence="4" id="KW-1185">Reference proteome</keyword>
<dbReference type="FunFam" id="1.20.1260.60:FF:000003">
    <property type="entry name" value="IST1-like protein isoform A"/>
    <property type="match status" value="1"/>
</dbReference>
<dbReference type="InterPro" id="IPR005061">
    <property type="entry name" value="Ist1"/>
</dbReference>
<protein>
    <recommendedName>
        <fullName evidence="5">IST1-like protein</fullName>
    </recommendedName>
</protein>
<evidence type="ECO:0000256" key="2">
    <source>
        <dbReference type="SAM" id="MobiDB-lite"/>
    </source>
</evidence>